<keyword evidence="5" id="KW-0732">Signal</keyword>
<evidence type="ECO:0000259" key="6">
    <source>
        <dbReference type="PROSITE" id="PS51485"/>
    </source>
</evidence>
<organism evidence="7 8">
    <name type="scientific">Eragrostis curvula</name>
    <name type="common">weeping love grass</name>
    <dbReference type="NCBI Taxonomy" id="38414"/>
    <lineage>
        <taxon>Eukaryota</taxon>
        <taxon>Viridiplantae</taxon>
        <taxon>Streptophyta</taxon>
        <taxon>Embryophyta</taxon>
        <taxon>Tracheophyta</taxon>
        <taxon>Spermatophyta</taxon>
        <taxon>Magnoliopsida</taxon>
        <taxon>Liliopsida</taxon>
        <taxon>Poales</taxon>
        <taxon>Poaceae</taxon>
        <taxon>PACMAD clade</taxon>
        <taxon>Chloridoideae</taxon>
        <taxon>Eragrostideae</taxon>
        <taxon>Eragrostidinae</taxon>
        <taxon>Eragrostis</taxon>
    </lineage>
</organism>
<dbReference type="InterPro" id="IPR003245">
    <property type="entry name" value="Phytocyanin_dom"/>
</dbReference>
<dbReference type="OrthoDB" id="2011645at2759"/>
<evidence type="ECO:0000313" key="8">
    <source>
        <dbReference type="Proteomes" id="UP000324897"/>
    </source>
</evidence>
<gene>
    <name evidence="7" type="ORF">EJB05_07283</name>
</gene>
<keyword evidence="8" id="KW-1185">Reference proteome</keyword>
<feature type="domain" description="Phytocyanin" evidence="6">
    <location>
        <begin position="33"/>
        <end position="123"/>
    </location>
</feature>
<sequence length="123" mass="12860">MAQGRGSAARGLALGGFLAVCLLLGAADVAAAATHKIDWTFNADSWSQGGNFRAGDVLVFKYDPALHNVVAVDRSDYEECRSSSGASYSSGNDHITLKAGTNYFICSLNGHCAMGMKMAVTAH</sequence>
<evidence type="ECO:0000256" key="2">
    <source>
        <dbReference type="ARBA" id="ARBA00023008"/>
    </source>
</evidence>
<protein>
    <recommendedName>
        <fullName evidence="4">Plantacyanin</fullName>
    </recommendedName>
</protein>
<evidence type="ECO:0000313" key="7">
    <source>
        <dbReference type="EMBL" id="TVU47677.1"/>
    </source>
</evidence>
<accession>A0A5J9WII6</accession>
<evidence type="ECO:0000256" key="5">
    <source>
        <dbReference type="SAM" id="SignalP"/>
    </source>
</evidence>
<evidence type="ECO:0000256" key="3">
    <source>
        <dbReference type="ARBA" id="ARBA00023157"/>
    </source>
</evidence>
<proteinExistence type="predicted"/>
<comment type="caution">
    <text evidence="7">The sequence shown here is derived from an EMBL/GenBank/DDBJ whole genome shotgun (WGS) entry which is preliminary data.</text>
</comment>
<evidence type="ECO:0000256" key="1">
    <source>
        <dbReference type="ARBA" id="ARBA00022723"/>
    </source>
</evidence>
<dbReference type="InterPro" id="IPR008972">
    <property type="entry name" value="Cupredoxin"/>
</dbReference>
<dbReference type="InterPro" id="IPR039391">
    <property type="entry name" value="Phytocyanin-like"/>
</dbReference>
<dbReference type="Pfam" id="PF02298">
    <property type="entry name" value="Cu_bind_like"/>
    <property type="match status" value="1"/>
</dbReference>
<keyword evidence="1" id="KW-0479">Metal-binding</keyword>
<dbReference type="AlphaFoldDB" id="A0A5J9WII6"/>
<keyword evidence="3" id="KW-1015">Disulfide bond</keyword>
<dbReference type="PROSITE" id="PS51485">
    <property type="entry name" value="PHYTOCYANIN"/>
    <property type="match status" value="1"/>
</dbReference>
<dbReference type="GO" id="GO:0009055">
    <property type="term" value="F:electron transfer activity"/>
    <property type="evidence" value="ECO:0007669"/>
    <property type="project" value="InterPro"/>
</dbReference>
<dbReference type="PANTHER" id="PTHR33021:SF9">
    <property type="entry name" value="PUTATIVE, EXPRESSED-RELATED"/>
    <property type="match status" value="1"/>
</dbReference>
<dbReference type="EMBL" id="RWGY01000004">
    <property type="protein sequence ID" value="TVU47677.1"/>
    <property type="molecule type" value="Genomic_DNA"/>
</dbReference>
<reference evidence="7 8" key="1">
    <citation type="journal article" date="2019" name="Sci. Rep.">
        <title>A high-quality genome of Eragrostis curvula grass provides insights into Poaceae evolution and supports new strategies to enhance forage quality.</title>
        <authorList>
            <person name="Carballo J."/>
            <person name="Santos B.A.C.M."/>
            <person name="Zappacosta D."/>
            <person name="Garbus I."/>
            <person name="Selva J.P."/>
            <person name="Gallo C.A."/>
            <person name="Diaz A."/>
            <person name="Albertini E."/>
            <person name="Caccamo M."/>
            <person name="Echenique V."/>
        </authorList>
    </citation>
    <scope>NUCLEOTIDE SEQUENCE [LARGE SCALE GENOMIC DNA]</scope>
    <source>
        <strain evidence="8">cv. Victoria</strain>
        <tissue evidence="7">Leaf</tissue>
    </source>
</reference>
<dbReference type="Gene3D" id="2.60.40.420">
    <property type="entry name" value="Cupredoxins - blue copper proteins"/>
    <property type="match status" value="1"/>
</dbReference>
<dbReference type="GO" id="GO:0046872">
    <property type="term" value="F:metal ion binding"/>
    <property type="evidence" value="ECO:0007669"/>
    <property type="project" value="UniProtKB-KW"/>
</dbReference>
<dbReference type="PANTHER" id="PTHR33021">
    <property type="entry name" value="BLUE COPPER PROTEIN"/>
    <property type="match status" value="1"/>
</dbReference>
<keyword evidence="2" id="KW-0186">Copper</keyword>
<name>A0A5J9WII6_9POAL</name>
<dbReference type="FunFam" id="2.60.40.420:FF:000013">
    <property type="entry name" value="basic blue protein-like"/>
    <property type="match status" value="1"/>
</dbReference>
<dbReference type="GO" id="GO:0005886">
    <property type="term" value="C:plasma membrane"/>
    <property type="evidence" value="ECO:0007669"/>
    <property type="project" value="TreeGrafter"/>
</dbReference>
<evidence type="ECO:0000256" key="4">
    <source>
        <dbReference type="ARBA" id="ARBA00082491"/>
    </source>
</evidence>
<feature type="chain" id="PRO_5023888375" description="Plantacyanin" evidence="5">
    <location>
        <begin position="33"/>
        <end position="123"/>
    </location>
</feature>
<feature type="signal peptide" evidence="5">
    <location>
        <begin position="1"/>
        <end position="32"/>
    </location>
</feature>
<dbReference type="Gramene" id="TVU47677">
    <property type="protein sequence ID" value="TVU47677"/>
    <property type="gene ID" value="EJB05_07283"/>
</dbReference>
<dbReference type="SUPFAM" id="SSF49503">
    <property type="entry name" value="Cupredoxins"/>
    <property type="match status" value="1"/>
</dbReference>
<dbReference type="Proteomes" id="UP000324897">
    <property type="component" value="Chromosome 5"/>
</dbReference>